<dbReference type="NCBIfam" id="TIGR01909">
    <property type="entry name" value="C_GCAxxG_C_C"/>
    <property type="match status" value="1"/>
</dbReference>
<dbReference type="Pfam" id="PF09719">
    <property type="entry name" value="C_GCAxxG_C_C"/>
    <property type="match status" value="1"/>
</dbReference>
<gene>
    <name evidence="1" type="ORF">DealDRAFT_3070</name>
</gene>
<organism evidence="1 2">
    <name type="scientific">Dethiobacter alkaliphilus AHT 1</name>
    <dbReference type="NCBI Taxonomy" id="555088"/>
    <lineage>
        <taxon>Bacteria</taxon>
        <taxon>Bacillati</taxon>
        <taxon>Bacillota</taxon>
        <taxon>Dethiobacteria</taxon>
        <taxon>Dethiobacterales</taxon>
        <taxon>Dethiobacteraceae</taxon>
        <taxon>Dethiobacter</taxon>
    </lineage>
</organism>
<dbReference type="InterPro" id="IPR010181">
    <property type="entry name" value="CGCAxxGCC_motif"/>
</dbReference>
<dbReference type="EMBL" id="ACJM01000026">
    <property type="protein sequence ID" value="EEG76083.1"/>
    <property type="molecule type" value="Genomic_DNA"/>
</dbReference>
<evidence type="ECO:0000313" key="2">
    <source>
        <dbReference type="Proteomes" id="UP000006443"/>
    </source>
</evidence>
<proteinExistence type="predicted"/>
<dbReference type="STRING" id="555088.DealDRAFT_3070"/>
<dbReference type="eggNOG" id="COG1433">
    <property type="taxonomic scope" value="Bacteria"/>
</dbReference>
<dbReference type="AlphaFoldDB" id="C0GKR1"/>
<protein>
    <submittedName>
        <fullName evidence="1">C_GCAxxG_C_C family protein</fullName>
    </submittedName>
</protein>
<comment type="caution">
    <text evidence="1">The sequence shown here is derived from an EMBL/GenBank/DDBJ whole genome shotgun (WGS) entry which is preliminary data.</text>
</comment>
<dbReference type="InterPro" id="IPR036280">
    <property type="entry name" value="Multihaem_cyt_sf"/>
</dbReference>
<reference evidence="1 2" key="1">
    <citation type="submission" date="2009-02" db="EMBL/GenBank/DDBJ databases">
        <title>Sequencing of the draft genome and assembly of Dethiobacter alkaliphilus AHT 1.</title>
        <authorList>
            <consortium name="US DOE Joint Genome Institute (JGI-PGF)"/>
            <person name="Lucas S."/>
            <person name="Copeland A."/>
            <person name="Lapidus A."/>
            <person name="Glavina del Rio T."/>
            <person name="Dalin E."/>
            <person name="Tice H."/>
            <person name="Bruce D."/>
            <person name="Goodwin L."/>
            <person name="Pitluck S."/>
            <person name="Larimer F."/>
            <person name="Land M.L."/>
            <person name="Hauser L."/>
            <person name="Muyzer G."/>
        </authorList>
    </citation>
    <scope>NUCLEOTIDE SEQUENCE [LARGE SCALE GENOMIC DNA]</scope>
    <source>
        <strain evidence="1 2">AHT 1</strain>
    </source>
</reference>
<accession>C0GKR1</accession>
<dbReference type="SUPFAM" id="SSF48695">
    <property type="entry name" value="Multiheme cytochromes"/>
    <property type="match status" value="1"/>
</dbReference>
<keyword evidence="2" id="KW-1185">Reference proteome</keyword>
<dbReference type="OrthoDB" id="1624765at2"/>
<dbReference type="Proteomes" id="UP000006443">
    <property type="component" value="Unassembled WGS sequence"/>
</dbReference>
<name>C0GKR1_DETAL</name>
<dbReference type="RefSeq" id="WP_008519113.1">
    <property type="nucleotide sequence ID" value="NZ_ACJM01000026.1"/>
</dbReference>
<evidence type="ECO:0000313" key="1">
    <source>
        <dbReference type="EMBL" id="EEG76083.1"/>
    </source>
</evidence>
<sequence>MNQDLTMAARNKAGEYFKQGFNCAESILRAYLDFLPHDFSPEVARLASTFGGGLGRAGCTCGVLTGSEMVLGMLVGRDSPSDDLNRVYQLSGELHDRFKEKFGSTCCRVLNKGDYQSQDHFRRCLKITGGGSMLLMQFLLENSLLNGKLDDLLKEYSA</sequence>